<dbReference type="PANTHER" id="PTHR24031">
    <property type="entry name" value="RNA HELICASE"/>
    <property type="match status" value="1"/>
</dbReference>
<accession>A0AAN6XAN3</accession>
<keyword evidence="4 5" id="KW-0694">RNA-binding</keyword>
<evidence type="ECO:0000259" key="8">
    <source>
        <dbReference type="PROSITE" id="PS51194"/>
    </source>
</evidence>
<dbReference type="GO" id="GO:0005524">
    <property type="term" value="F:ATP binding"/>
    <property type="evidence" value="ECO:0007669"/>
    <property type="project" value="UniProtKB-UniRule"/>
</dbReference>
<dbReference type="PROSITE" id="PS51194">
    <property type="entry name" value="HELICASE_CTER"/>
    <property type="match status" value="1"/>
</dbReference>
<evidence type="ECO:0000256" key="4">
    <source>
        <dbReference type="ARBA" id="ARBA00022884"/>
    </source>
</evidence>
<keyword evidence="10" id="KW-1185">Reference proteome</keyword>
<name>A0AAN6XAN3_9PEZI</name>
<dbReference type="InterPro" id="IPR014001">
    <property type="entry name" value="Helicase_ATP-bd"/>
</dbReference>
<dbReference type="PROSITE" id="PS51192">
    <property type="entry name" value="HELICASE_ATP_BIND_1"/>
    <property type="match status" value="1"/>
</dbReference>
<comment type="catalytic activity">
    <reaction evidence="5">
        <text>ATP + H2O = ADP + phosphate + H(+)</text>
        <dbReference type="Rhea" id="RHEA:13065"/>
        <dbReference type="ChEBI" id="CHEBI:15377"/>
        <dbReference type="ChEBI" id="CHEBI:15378"/>
        <dbReference type="ChEBI" id="CHEBI:30616"/>
        <dbReference type="ChEBI" id="CHEBI:43474"/>
        <dbReference type="ChEBI" id="CHEBI:456216"/>
        <dbReference type="EC" id="3.6.4.13"/>
    </reaction>
</comment>
<gene>
    <name evidence="9" type="ORF">QBC40DRAFT_181542</name>
</gene>
<feature type="compositionally biased region" description="Basic and acidic residues" evidence="6">
    <location>
        <begin position="620"/>
        <end position="644"/>
    </location>
</feature>
<dbReference type="SMART" id="SM00487">
    <property type="entry name" value="DEXDc"/>
    <property type="match status" value="1"/>
</dbReference>
<dbReference type="InterPro" id="IPR001650">
    <property type="entry name" value="Helicase_C-like"/>
</dbReference>
<comment type="function">
    <text evidence="5">RNA helicase.</text>
</comment>
<feature type="compositionally biased region" description="Gly residues" evidence="6">
    <location>
        <begin position="586"/>
        <end position="603"/>
    </location>
</feature>
<evidence type="ECO:0000313" key="10">
    <source>
        <dbReference type="Proteomes" id="UP001303160"/>
    </source>
</evidence>
<dbReference type="InterPro" id="IPR027417">
    <property type="entry name" value="P-loop_NTPase"/>
</dbReference>
<feature type="region of interest" description="Disordered" evidence="6">
    <location>
        <begin position="578"/>
        <end position="687"/>
    </location>
</feature>
<comment type="domain">
    <text evidence="5">The Q motif is unique to and characteristic of the DEAD box family of RNA helicases and controls ATP binding and hydrolysis.</text>
</comment>
<evidence type="ECO:0000256" key="6">
    <source>
        <dbReference type="SAM" id="MobiDB-lite"/>
    </source>
</evidence>
<keyword evidence="3 5" id="KW-0067">ATP-binding</keyword>
<organism evidence="9 10">
    <name type="scientific">Triangularia verruculosa</name>
    <dbReference type="NCBI Taxonomy" id="2587418"/>
    <lineage>
        <taxon>Eukaryota</taxon>
        <taxon>Fungi</taxon>
        <taxon>Dikarya</taxon>
        <taxon>Ascomycota</taxon>
        <taxon>Pezizomycotina</taxon>
        <taxon>Sordariomycetes</taxon>
        <taxon>Sordariomycetidae</taxon>
        <taxon>Sordariales</taxon>
        <taxon>Podosporaceae</taxon>
        <taxon>Triangularia</taxon>
    </lineage>
</organism>
<evidence type="ECO:0000313" key="9">
    <source>
        <dbReference type="EMBL" id="KAK4197223.1"/>
    </source>
</evidence>
<feature type="domain" description="Helicase ATP-binding" evidence="7">
    <location>
        <begin position="107"/>
        <end position="298"/>
    </location>
</feature>
<protein>
    <recommendedName>
        <fullName evidence="5">ATP-dependent RNA helicase</fullName>
        <ecNumber evidence="5">3.6.4.13</ecNumber>
    </recommendedName>
</protein>
<feature type="domain" description="Helicase C-terminal" evidence="8">
    <location>
        <begin position="334"/>
        <end position="497"/>
    </location>
</feature>
<dbReference type="InterPro" id="IPR011545">
    <property type="entry name" value="DEAD/DEAH_box_helicase_dom"/>
</dbReference>
<evidence type="ECO:0000256" key="5">
    <source>
        <dbReference type="RuleBase" id="RU365068"/>
    </source>
</evidence>
<comment type="similarity">
    <text evidence="5">Belongs to the DEAD box helicase family.</text>
</comment>
<reference evidence="9" key="1">
    <citation type="journal article" date="2023" name="Mol. Phylogenet. Evol.">
        <title>Genome-scale phylogeny and comparative genomics of the fungal order Sordariales.</title>
        <authorList>
            <person name="Hensen N."/>
            <person name="Bonometti L."/>
            <person name="Westerberg I."/>
            <person name="Brannstrom I.O."/>
            <person name="Guillou S."/>
            <person name="Cros-Aarteil S."/>
            <person name="Calhoun S."/>
            <person name="Haridas S."/>
            <person name="Kuo A."/>
            <person name="Mondo S."/>
            <person name="Pangilinan J."/>
            <person name="Riley R."/>
            <person name="LaButti K."/>
            <person name="Andreopoulos B."/>
            <person name="Lipzen A."/>
            <person name="Chen C."/>
            <person name="Yan M."/>
            <person name="Daum C."/>
            <person name="Ng V."/>
            <person name="Clum A."/>
            <person name="Steindorff A."/>
            <person name="Ohm R.A."/>
            <person name="Martin F."/>
            <person name="Silar P."/>
            <person name="Natvig D.O."/>
            <person name="Lalanne C."/>
            <person name="Gautier V."/>
            <person name="Ament-Velasquez S.L."/>
            <person name="Kruys A."/>
            <person name="Hutchinson M.I."/>
            <person name="Powell A.J."/>
            <person name="Barry K."/>
            <person name="Miller A.N."/>
            <person name="Grigoriev I.V."/>
            <person name="Debuchy R."/>
            <person name="Gladieux P."/>
            <person name="Hiltunen Thoren M."/>
            <person name="Johannesson H."/>
        </authorList>
    </citation>
    <scope>NUCLEOTIDE SEQUENCE</scope>
    <source>
        <strain evidence="9">CBS 315.58</strain>
    </source>
</reference>
<dbReference type="EMBL" id="MU863967">
    <property type="protein sequence ID" value="KAK4197223.1"/>
    <property type="molecule type" value="Genomic_DNA"/>
</dbReference>
<dbReference type="Gene3D" id="3.40.50.300">
    <property type="entry name" value="P-loop containing nucleotide triphosphate hydrolases"/>
    <property type="match status" value="2"/>
</dbReference>
<dbReference type="SMART" id="SM00490">
    <property type="entry name" value="HELICc"/>
    <property type="match status" value="1"/>
</dbReference>
<keyword evidence="2 5" id="KW-0378">Hydrolase</keyword>
<evidence type="ECO:0000259" key="7">
    <source>
        <dbReference type="PROSITE" id="PS51192"/>
    </source>
</evidence>
<dbReference type="Pfam" id="PF00271">
    <property type="entry name" value="Helicase_C"/>
    <property type="match status" value="1"/>
</dbReference>
<dbReference type="AlphaFoldDB" id="A0AAN6XAN3"/>
<comment type="caution">
    <text evidence="9">The sequence shown here is derived from an EMBL/GenBank/DDBJ whole genome shotgun (WGS) entry which is preliminary data.</text>
</comment>
<sequence>MMKTSILRHAAAARVALTARPLQLAARSSPSAFAITQTPLKASYRPFNSLLRFYSSESAARQETATPSGRVTKFRDLETLGVNNALVKSITEGMKYEDMTEVQSMTINAALAGKDLVAQAKTGTGKTLAFLVPILQKILADQPALAETRRPMRARSDDIRAIVISPTRELAEQIAAEASKIVRGTGIKVQTAVGGTQKKMALQKMRFEGCHLLVGTPGRLADLLTDDRSGVAAPNLTALCLDEADRMLDVGFDAELDTILKALPDRKETPRQTLLYSATMPKDVVGLARKYIDPTNFEFAQTVKSDETPTHERVPQYIVPCRNFDTMPATLFEMIRGFVAKSRDNMEQDRPLKMMVFLPTTASVISWSAAFRRLRRRFSDIPEVRDIHSKLTQPIRTRCAEDFRRAKSAILFSSDVTARGMDFPNVTHVVQIHAPNDRDSYIHRIGRTGRAGKEGEGWLLVADAEVSVARSRLPGLPIKRSTDYATASADLHSVDPAEFPESVTAVREAFSSLPYETQVEYYKSFLGGALQGVHKQAVVDDLNSFSKNIFGLDQPPGLPPSLVRNLGRITGIRIAERDENRFQRSGSGGGFGGRDGGFGGRDGGFGDRRGGGGFGGRDGGFGDRRGGGGFGDRRGGGGFGDRRGGGGGFGGRGGERRERQPRDSWEAMEMAGKRDKQESRGGGRATF</sequence>
<reference evidence="9" key="2">
    <citation type="submission" date="2023-05" db="EMBL/GenBank/DDBJ databases">
        <authorList>
            <consortium name="Lawrence Berkeley National Laboratory"/>
            <person name="Steindorff A."/>
            <person name="Hensen N."/>
            <person name="Bonometti L."/>
            <person name="Westerberg I."/>
            <person name="Brannstrom I.O."/>
            <person name="Guillou S."/>
            <person name="Cros-Aarteil S."/>
            <person name="Calhoun S."/>
            <person name="Haridas S."/>
            <person name="Kuo A."/>
            <person name="Mondo S."/>
            <person name="Pangilinan J."/>
            <person name="Riley R."/>
            <person name="Labutti K."/>
            <person name="Andreopoulos B."/>
            <person name="Lipzen A."/>
            <person name="Chen C."/>
            <person name="Yanf M."/>
            <person name="Daum C."/>
            <person name="Ng V."/>
            <person name="Clum A."/>
            <person name="Ohm R."/>
            <person name="Martin F."/>
            <person name="Silar P."/>
            <person name="Natvig D."/>
            <person name="Lalanne C."/>
            <person name="Gautier V."/>
            <person name="Ament-Velasquez S.L."/>
            <person name="Kruys A."/>
            <person name="Hutchinson M.I."/>
            <person name="Powell A.J."/>
            <person name="Barry K."/>
            <person name="Miller A.N."/>
            <person name="Grigoriev I.V."/>
            <person name="Debuchy R."/>
            <person name="Gladieux P."/>
            <person name="Thoren M.H."/>
            <person name="Johannesson H."/>
        </authorList>
    </citation>
    <scope>NUCLEOTIDE SEQUENCE</scope>
    <source>
        <strain evidence="9">CBS 315.58</strain>
    </source>
</reference>
<dbReference type="CDD" id="cd18787">
    <property type="entry name" value="SF2_C_DEAD"/>
    <property type="match status" value="1"/>
</dbReference>
<dbReference type="Proteomes" id="UP001303160">
    <property type="component" value="Unassembled WGS sequence"/>
</dbReference>
<feature type="compositionally biased region" description="Basic and acidic residues" evidence="6">
    <location>
        <begin position="653"/>
        <end position="681"/>
    </location>
</feature>
<evidence type="ECO:0000256" key="3">
    <source>
        <dbReference type="ARBA" id="ARBA00022840"/>
    </source>
</evidence>
<dbReference type="EC" id="3.6.4.13" evidence="5"/>
<evidence type="ECO:0000256" key="1">
    <source>
        <dbReference type="ARBA" id="ARBA00022741"/>
    </source>
</evidence>
<dbReference type="GO" id="GO:0003724">
    <property type="term" value="F:RNA helicase activity"/>
    <property type="evidence" value="ECO:0007669"/>
    <property type="project" value="UniProtKB-EC"/>
</dbReference>
<evidence type="ECO:0000256" key="2">
    <source>
        <dbReference type="ARBA" id="ARBA00022801"/>
    </source>
</evidence>
<keyword evidence="5" id="KW-0347">Helicase</keyword>
<dbReference type="GO" id="GO:0003723">
    <property type="term" value="F:RNA binding"/>
    <property type="evidence" value="ECO:0007669"/>
    <property type="project" value="UniProtKB-UniRule"/>
</dbReference>
<proteinExistence type="inferred from homology"/>
<dbReference type="SUPFAM" id="SSF52540">
    <property type="entry name" value="P-loop containing nucleoside triphosphate hydrolases"/>
    <property type="match status" value="2"/>
</dbReference>
<dbReference type="Pfam" id="PF00270">
    <property type="entry name" value="DEAD"/>
    <property type="match status" value="1"/>
</dbReference>
<dbReference type="GO" id="GO:0016787">
    <property type="term" value="F:hydrolase activity"/>
    <property type="evidence" value="ECO:0007669"/>
    <property type="project" value="UniProtKB-KW"/>
</dbReference>
<keyword evidence="1 5" id="KW-0547">Nucleotide-binding</keyword>